<feature type="transmembrane region" description="Helical" evidence="8">
    <location>
        <begin position="20"/>
        <end position="41"/>
    </location>
</feature>
<evidence type="ECO:0000256" key="3">
    <source>
        <dbReference type="ARBA" id="ARBA00022723"/>
    </source>
</evidence>
<dbReference type="GO" id="GO:0020037">
    <property type="term" value="F:heme binding"/>
    <property type="evidence" value="ECO:0007669"/>
    <property type="project" value="InterPro"/>
</dbReference>
<feature type="compositionally biased region" description="Low complexity" evidence="7">
    <location>
        <begin position="160"/>
        <end position="178"/>
    </location>
</feature>
<dbReference type="STRING" id="1400863.BN873_630016"/>
<dbReference type="InterPro" id="IPR002323">
    <property type="entry name" value="Cyt_CIE"/>
</dbReference>
<dbReference type="PANTHER" id="PTHR40942:SF4">
    <property type="entry name" value="CYTOCHROME C5"/>
    <property type="match status" value="1"/>
</dbReference>
<dbReference type="EMBL" id="CBTJ020000073">
    <property type="protein sequence ID" value="CDI03763.1"/>
    <property type="molecule type" value="Genomic_DNA"/>
</dbReference>
<reference evidence="10" key="1">
    <citation type="submission" date="2013-07" db="EMBL/GenBank/DDBJ databases">
        <authorList>
            <person name="McIlroy S."/>
        </authorList>
    </citation>
    <scope>NUCLEOTIDE SEQUENCE [LARGE SCALE GENOMIC DNA]</scope>
    <source>
        <strain evidence="10">Run_A_D11</strain>
    </source>
</reference>
<dbReference type="GO" id="GO:0009055">
    <property type="term" value="F:electron transfer activity"/>
    <property type="evidence" value="ECO:0007669"/>
    <property type="project" value="InterPro"/>
</dbReference>
<evidence type="ECO:0000256" key="2">
    <source>
        <dbReference type="ARBA" id="ARBA00022617"/>
    </source>
</evidence>
<evidence type="ECO:0000256" key="8">
    <source>
        <dbReference type="SAM" id="Phobius"/>
    </source>
</evidence>
<dbReference type="PANTHER" id="PTHR40942">
    <property type="match status" value="1"/>
</dbReference>
<reference evidence="10" key="2">
    <citation type="submission" date="2014-03" db="EMBL/GenBank/DDBJ databases">
        <title>Candidatus Competibacter-lineage genomes retrieved from metagenomes reveal functional metabolic diversity.</title>
        <authorList>
            <person name="McIlroy S.J."/>
            <person name="Albertsen M."/>
            <person name="Andresen E.K."/>
            <person name="Saunders A.M."/>
            <person name="Kristiansen R."/>
            <person name="Stokholm-Bjerregaard M."/>
            <person name="Nielsen K.L."/>
            <person name="Nielsen P.H."/>
        </authorList>
    </citation>
    <scope>NUCLEOTIDE SEQUENCE</scope>
    <source>
        <strain evidence="10">Run_A_D11</strain>
    </source>
</reference>
<keyword evidence="5 6" id="KW-0408">Iron</keyword>
<keyword evidence="1" id="KW-0813">Transport</keyword>
<feature type="domain" description="Cytochrome c" evidence="9">
    <location>
        <begin position="72"/>
        <end position="152"/>
    </location>
</feature>
<feature type="region of interest" description="Disordered" evidence="7">
    <location>
        <begin position="195"/>
        <end position="235"/>
    </location>
</feature>
<protein>
    <recommendedName>
        <fullName evidence="9">Cytochrome c domain-containing protein</fullName>
    </recommendedName>
</protein>
<feature type="region of interest" description="Disordered" evidence="7">
    <location>
        <begin position="158"/>
        <end position="178"/>
    </location>
</feature>
<gene>
    <name evidence="10" type="ORF">BN873_630016</name>
</gene>
<keyword evidence="2 6" id="KW-0349">Heme</keyword>
<proteinExistence type="predicted"/>
<comment type="caution">
    <text evidence="10">The sequence shown here is derived from an EMBL/GenBank/DDBJ whole genome shotgun (WGS) entry which is preliminary data.</text>
</comment>
<evidence type="ECO:0000259" key="9">
    <source>
        <dbReference type="PROSITE" id="PS51007"/>
    </source>
</evidence>
<dbReference type="SUPFAM" id="SSF46626">
    <property type="entry name" value="Cytochrome c"/>
    <property type="match status" value="1"/>
</dbReference>
<feature type="compositionally biased region" description="Low complexity" evidence="7">
    <location>
        <begin position="195"/>
        <end position="209"/>
    </location>
</feature>
<dbReference type="InterPro" id="IPR036909">
    <property type="entry name" value="Cyt_c-like_dom_sf"/>
</dbReference>
<dbReference type="Gene3D" id="1.10.760.10">
    <property type="entry name" value="Cytochrome c-like domain"/>
    <property type="match status" value="1"/>
</dbReference>
<keyword evidence="11" id="KW-1185">Reference proteome</keyword>
<evidence type="ECO:0000256" key="1">
    <source>
        <dbReference type="ARBA" id="ARBA00022448"/>
    </source>
</evidence>
<keyword evidence="8" id="KW-0812">Transmembrane</keyword>
<dbReference type="Pfam" id="PF13442">
    <property type="entry name" value="Cytochrome_CBB3"/>
    <property type="match status" value="1"/>
</dbReference>
<keyword evidence="4" id="KW-0249">Electron transport</keyword>
<name>W6ME03_9GAMM</name>
<evidence type="ECO:0000256" key="4">
    <source>
        <dbReference type="ARBA" id="ARBA00022982"/>
    </source>
</evidence>
<evidence type="ECO:0000256" key="5">
    <source>
        <dbReference type="ARBA" id="ARBA00023004"/>
    </source>
</evidence>
<accession>W6ME03</accession>
<dbReference type="PROSITE" id="PS51007">
    <property type="entry name" value="CYTC"/>
    <property type="match status" value="1"/>
</dbReference>
<keyword evidence="8" id="KW-1133">Transmembrane helix</keyword>
<organism evidence="10 11">
    <name type="scientific">Candidatus Competibacter denitrificans Run_A_D11</name>
    <dbReference type="NCBI Taxonomy" id="1400863"/>
    <lineage>
        <taxon>Bacteria</taxon>
        <taxon>Pseudomonadati</taxon>
        <taxon>Pseudomonadota</taxon>
        <taxon>Gammaproteobacteria</taxon>
        <taxon>Candidatus Competibacteraceae</taxon>
        <taxon>Candidatus Competibacter</taxon>
    </lineage>
</organism>
<dbReference type="GO" id="GO:0005506">
    <property type="term" value="F:iron ion binding"/>
    <property type="evidence" value="ECO:0007669"/>
    <property type="project" value="InterPro"/>
</dbReference>
<dbReference type="InterPro" id="IPR009056">
    <property type="entry name" value="Cyt_c-like_dom"/>
</dbReference>
<evidence type="ECO:0000256" key="6">
    <source>
        <dbReference type="PROSITE-ProRule" id="PRU00433"/>
    </source>
</evidence>
<dbReference type="AlphaFoldDB" id="W6ME03"/>
<keyword evidence="3 6" id="KW-0479">Metal-binding</keyword>
<dbReference type="PRINTS" id="PR00607">
    <property type="entry name" value="CYTCHROMECIE"/>
</dbReference>
<evidence type="ECO:0000313" key="10">
    <source>
        <dbReference type="EMBL" id="CDI03763.1"/>
    </source>
</evidence>
<evidence type="ECO:0000256" key="7">
    <source>
        <dbReference type="SAM" id="MobiDB-lite"/>
    </source>
</evidence>
<keyword evidence="8" id="KW-0472">Membrane</keyword>
<evidence type="ECO:0000313" key="11">
    <source>
        <dbReference type="Proteomes" id="UP000035760"/>
    </source>
</evidence>
<sequence length="235" mass="23441">MSQQADSSVMTTSVTLISGLVLLAVVLFMAAALISVVGHVAPDDNSRRQAAALERIKPVARVSFEQPKPAVAVKLSGAEVYNKVCAACHTAGTLGAPKVGDKAQWETRLAQGLDTLVTHSVSGLRAMPAKGGDPSLTEANLKDAIGYMLDQTGIKTEASATAPAPAPAAAAPAPAPTVTAAPAKPAAAVAAPPAQPAVTAAPAKTATAPVIPPPPIQVPKATPPAFIQGAPVPAK</sequence>
<dbReference type="Proteomes" id="UP000035760">
    <property type="component" value="Unassembled WGS sequence"/>
</dbReference>